<keyword evidence="1" id="KW-0732">Signal</keyword>
<sequence>MKAPLAFTVNVILSVTATSADECHDICADVKKSVGFKAGCSEFRNSLPRPKPIAFAEGAIARPSQMADLSYHGKDTPVPEEKEHGEIQVLESKGGLQTDAQAMGDGPPLAVGDIYKVEDEPDLARDADSALIAPDGETDAQHELPEIKDGENKGEDNYMWIEHEEENVLLSLPITVDNVMKELVIFEGDQPLDVVLAFCRDNMPEEGPACADELIRVVQDKISTGKAPQEEYI</sequence>
<feature type="chain" id="PRO_5003095471" evidence="1">
    <location>
        <begin position="21"/>
        <end position="233"/>
    </location>
</feature>
<accession>D7FJ15</accession>
<evidence type="ECO:0000313" key="3">
    <source>
        <dbReference type="Proteomes" id="UP000002630"/>
    </source>
</evidence>
<evidence type="ECO:0000313" key="2">
    <source>
        <dbReference type="EMBL" id="CBJ49054.1"/>
    </source>
</evidence>
<organism evidence="2 3">
    <name type="scientific">Ectocarpus siliculosus</name>
    <name type="common">Brown alga</name>
    <name type="synonym">Conferva siliculosa</name>
    <dbReference type="NCBI Taxonomy" id="2880"/>
    <lineage>
        <taxon>Eukaryota</taxon>
        <taxon>Sar</taxon>
        <taxon>Stramenopiles</taxon>
        <taxon>Ochrophyta</taxon>
        <taxon>PX clade</taxon>
        <taxon>Phaeophyceae</taxon>
        <taxon>Ectocarpales</taxon>
        <taxon>Ectocarpaceae</taxon>
        <taxon>Ectocarpus</taxon>
    </lineage>
</organism>
<dbReference type="OrthoDB" id="10353337at2759"/>
<gene>
    <name evidence="2" type="ORF">Esi_0125_0057</name>
</gene>
<proteinExistence type="predicted"/>
<keyword evidence="3" id="KW-1185">Reference proteome</keyword>
<dbReference type="AlphaFoldDB" id="D7FJ15"/>
<protein>
    <submittedName>
        <fullName evidence="2">Uncharacterized protein</fullName>
    </submittedName>
</protein>
<dbReference type="EMBL" id="FN647904">
    <property type="protein sequence ID" value="CBJ49054.1"/>
    <property type="molecule type" value="Genomic_DNA"/>
</dbReference>
<evidence type="ECO:0000256" key="1">
    <source>
        <dbReference type="SAM" id="SignalP"/>
    </source>
</evidence>
<reference evidence="2 3" key="1">
    <citation type="journal article" date="2010" name="Nature">
        <title>The Ectocarpus genome and the independent evolution of multicellularity in brown algae.</title>
        <authorList>
            <person name="Cock J.M."/>
            <person name="Sterck L."/>
            <person name="Rouze P."/>
            <person name="Scornet D."/>
            <person name="Allen A.E."/>
            <person name="Amoutzias G."/>
            <person name="Anthouard V."/>
            <person name="Artiguenave F."/>
            <person name="Aury J.M."/>
            <person name="Badger J.H."/>
            <person name="Beszteri B."/>
            <person name="Billiau K."/>
            <person name="Bonnet E."/>
            <person name="Bothwell J.H."/>
            <person name="Bowler C."/>
            <person name="Boyen C."/>
            <person name="Brownlee C."/>
            <person name="Carrano C.J."/>
            <person name="Charrier B."/>
            <person name="Cho G.Y."/>
            <person name="Coelho S.M."/>
            <person name="Collen J."/>
            <person name="Corre E."/>
            <person name="Da Silva C."/>
            <person name="Delage L."/>
            <person name="Delaroque N."/>
            <person name="Dittami S.M."/>
            <person name="Doulbeau S."/>
            <person name="Elias M."/>
            <person name="Farnham G."/>
            <person name="Gachon C.M."/>
            <person name="Gschloessl B."/>
            <person name="Heesch S."/>
            <person name="Jabbari K."/>
            <person name="Jubin C."/>
            <person name="Kawai H."/>
            <person name="Kimura K."/>
            <person name="Kloareg B."/>
            <person name="Kupper F.C."/>
            <person name="Lang D."/>
            <person name="Le Bail A."/>
            <person name="Leblanc C."/>
            <person name="Lerouge P."/>
            <person name="Lohr M."/>
            <person name="Lopez P.J."/>
            <person name="Martens C."/>
            <person name="Maumus F."/>
            <person name="Michel G."/>
            <person name="Miranda-Saavedra D."/>
            <person name="Morales J."/>
            <person name="Moreau H."/>
            <person name="Motomura T."/>
            <person name="Nagasato C."/>
            <person name="Napoli C.A."/>
            <person name="Nelson D.R."/>
            <person name="Nyvall-Collen P."/>
            <person name="Peters A.F."/>
            <person name="Pommier C."/>
            <person name="Potin P."/>
            <person name="Poulain J."/>
            <person name="Quesneville H."/>
            <person name="Read B."/>
            <person name="Rensing S.A."/>
            <person name="Ritter A."/>
            <person name="Rousvoal S."/>
            <person name="Samanta M."/>
            <person name="Samson G."/>
            <person name="Schroeder D.C."/>
            <person name="Segurens B."/>
            <person name="Strittmatter M."/>
            <person name="Tonon T."/>
            <person name="Tregear J.W."/>
            <person name="Valentin K."/>
            <person name="von Dassow P."/>
            <person name="Yamagishi T."/>
            <person name="Van de Peer Y."/>
            <person name="Wincker P."/>
        </authorList>
    </citation>
    <scope>NUCLEOTIDE SEQUENCE [LARGE SCALE GENOMIC DNA]</scope>
    <source>
        <strain evidence="3">Ec32 / CCAP1310/4</strain>
    </source>
</reference>
<name>D7FJ15_ECTSI</name>
<dbReference type="EMBL" id="FN649743">
    <property type="protein sequence ID" value="CBJ49054.1"/>
    <property type="molecule type" value="Genomic_DNA"/>
</dbReference>
<dbReference type="Proteomes" id="UP000002630">
    <property type="component" value="Linkage Group LG18"/>
</dbReference>
<dbReference type="InParanoid" id="D7FJ15"/>
<feature type="signal peptide" evidence="1">
    <location>
        <begin position="1"/>
        <end position="20"/>
    </location>
</feature>